<gene>
    <name evidence="4" type="ORF">IQ251_01180</name>
</gene>
<feature type="region of interest" description="Disordered" evidence="1">
    <location>
        <begin position="283"/>
        <end position="348"/>
    </location>
</feature>
<evidence type="ECO:0000313" key="4">
    <source>
        <dbReference type="EMBL" id="MBE9373050.1"/>
    </source>
</evidence>
<dbReference type="Proteomes" id="UP000598360">
    <property type="component" value="Unassembled WGS sequence"/>
</dbReference>
<evidence type="ECO:0000256" key="1">
    <source>
        <dbReference type="SAM" id="MobiDB-lite"/>
    </source>
</evidence>
<dbReference type="EMBL" id="JADEYC010000002">
    <property type="protein sequence ID" value="MBE9373050.1"/>
    <property type="molecule type" value="Genomic_DNA"/>
</dbReference>
<feature type="domain" description="Outer membrane channel protein CpnT-like N-terminal" evidence="3">
    <location>
        <begin position="5"/>
        <end position="149"/>
    </location>
</feature>
<dbReference type="Pfam" id="PF25547">
    <property type="entry name" value="WXG100_2"/>
    <property type="match status" value="1"/>
</dbReference>
<evidence type="ECO:0000313" key="5">
    <source>
        <dbReference type="Proteomes" id="UP000598360"/>
    </source>
</evidence>
<dbReference type="InterPro" id="IPR057746">
    <property type="entry name" value="CpnT-like_N"/>
</dbReference>
<proteinExistence type="predicted"/>
<name>A0A929B6B0_9PSEU</name>
<keyword evidence="2" id="KW-1133">Transmembrane helix</keyword>
<dbReference type="InterPro" id="IPR036689">
    <property type="entry name" value="ESAT-6-like_sf"/>
</dbReference>
<accession>A0A929B6B0</accession>
<dbReference type="RefSeq" id="WP_193926498.1">
    <property type="nucleotide sequence ID" value="NZ_JADEYC010000002.1"/>
</dbReference>
<keyword evidence="2" id="KW-0812">Transmembrane</keyword>
<evidence type="ECO:0000259" key="3">
    <source>
        <dbReference type="Pfam" id="PF25547"/>
    </source>
</evidence>
<sequence>MPIEIPGAVQWLTPIVVGADWPEGDEDALRRLAEAWTEAGDGLESVLDDTESFVNSALQCMQGETADAFEQFGSKLTSDDELLSQLRDLCEQLGQSCDDAAMEIEYTKLSIIAALLILAAQIAAMLAAAAATVGGSTAGIPVAQAATQLTVKQIIQQLLATIAKNIAQSIVVNVGLNVGVDAAIQGGQMLSGNRDNWDGEKTGAAAKSGVAAGIAGGAVGSLSGPAPVAGAGAKEFTQAAAYGAGKGALEGSLGAGINNELQGNDQEPDSLLAGAVSGVPGGVLGNTHDLNGGIPDSSTPGGQAADAIASDAGPTMVNADDEAAATAPEDVSLPDSDELNLPENPGIS</sequence>
<reference evidence="4" key="1">
    <citation type="submission" date="2020-10" db="EMBL/GenBank/DDBJ databases">
        <title>Diversity and distribution of actinomycetes associated with coral in the coast of Hainan.</title>
        <authorList>
            <person name="Li F."/>
        </authorList>
    </citation>
    <scope>NUCLEOTIDE SEQUENCE</scope>
    <source>
        <strain evidence="4">HNM0983</strain>
    </source>
</reference>
<keyword evidence="2" id="KW-0472">Membrane</keyword>
<dbReference type="SUPFAM" id="SSF140453">
    <property type="entry name" value="EsxAB dimer-like"/>
    <property type="match status" value="1"/>
</dbReference>
<feature type="transmembrane region" description="Helical" evidence="2">
    <location>
        <begin position="111"/>
        <end position="131"/>
    </location>
</feature>
<protein>
    <recommendedName>
        <fullName evidence="3">Outer membrane channel protein CpnT-like N-terminal domain-containing protein</fullName>
    </recommendedName>
</protein>
<evidence type="ECO:0000256" key="2">
    <source>
        <dbReference type="SAM" id="Phobius"/>
    </source>
</evidence>
<comment type="caution">
    <text evidence="4">The sequence shown here is derived from an EMBL/GenBank/DDBJ whole genome shotgun (WGS) entry which is preliminary data.</text>
</comment>
<organism evidence="4 5">
    <name type="scientific">Saccharopolyspora montiporae</name>
    <dbReference type="NCBI Taxonomy" id="2781240"/>
    <lineage>
        <taxon>Bacteria</taxon>
        <taxon>Bacillati</taxon>
        <taxon>Actinomycetota</taxon>
        <taxon>Actinomycetes</taxon>
        <taxon>Pseudonocardiales</taxon>
        <taxon>Pseudonocardiaceae</taxon>
        <taxon>Saccharopolyspora</taxon>
    </lineage>
</organism>
<dbReference type="AlphaFoldDB" id="A0A929B6B0"/>
<keyword evidence="5" id="KW-1185">Reference proteome</keyword>